<name>A0A7S1QCH8_NEODS</name>
<feature type="region of interest" description="Disordered" evidence="2">
    <location>
        <begin position="371"/>
        <end position="403"/>
    </location>
</feature>
<evidence type="ECO:0000256" key="2">
    <source>
        <dbReference type="SAM" id="MobiDB-lite"/>
    </source>
</evidence>
<keyword evidence="1" id="KW-0175">Coiled coil</keyword>
<gene>
    <name evidence="3" type="ORF">NDES1114_LOCUS23291</name>
</gene>
<evidence type="ECO:0008006" key="4">
    <source>
        <dbReference type="Google" id="ProtNLM"/>
    </source>
</evidence>
<protein>
    <recommendedName>
        <fullName evidence="4">EF-hand domain-containing protein</fullName>
    </recommendedName>
</protein>
<feature type="compositionally biased region" description="Low complexity" evidence="2">
    <location>
        <begin position="389"/>
        <end position="398"/>
    </location>
</feature>
<feature type="coiled-coil region" evidence="1">
    <location>
        <begin position="222"/>
        <end position="256"/>
    </location>
</feature>
<reference evidence="3" key="1">
    <citation type="submission" date="2021-01" db="EMBL/GenBank/DDBJ databases">
        <authorList>
            <person name="Corre E."/>
            <person name="Pelletier E."/>
            <person name="Niang G."/>
            <person name="Scheremetjew M."/>
            <person name="Finn R."/>
            <person name="Kale V."/>
            <person name="Holt S."/>
            <person name="Cochrane G."/>
            <person name="Meng A."/>
            <person name="Brown T."/>
            <person name="Cohen L."/>
        </authorList>
    </citation>
    <scope>NUCLEOTIDE SEQUENCE</scope>
    <source>
        <strain evidence="3">CCAP 1951/1</strain>
    </source>
</reference>
<feature type="compositionally biased region" description="Polar residues" evidence="2">
    <location>
        <begin position="265"/>
        <end position="275"/>
    </location>
</feature>
<organism evidence="3">
    <name type="scientific">Neobodo designis</name>
    <name type="common">Flagellated protozoan</name>
    <name type="synonym">Bodo designis</name>
    <dbReference type="NCBI Taxonomy" id="312471"/>
    <lineage>
        <taxon>Eukaryota</taxon>
        <taxon>Discoba</taxon>
        <taxon>Euglenozoa</taxon>
        <taxon>Kinetoplastea</taxon>
        <taxon>Metakinetoplastina</taxon>
        <taxon>Neobodonida</taxon>
        <taxon>Neobodo</taxon>
    </lineage>
</organism>
<feature type="region of interest" description="Disordered" evidence="2">
    <location>
        <begin position="1"/>
        <end position="55"/>
    </location>
</feature>
<proteinExistence type="predicted"/>
<dbReference type="EMBL" id="HBGF01034752">
    <property type="protein sequence ID" value="CAD9132565.1"/>
    <property type="molecule type" value="Transcribed_RNA"/>
</dbReference>
<feature type="compositionally biased region" description="Acidic residues" evidence="2">
    <location>
        <begin position="326"/>
        <end position="337"/>
    </location>
</feature>
<feature type="region of interest" description="Disordered" evidence="2">
    <location>
        <begin position="260"/>
        <end position="337"/>
    </location>
</feature>
<evidence type="ECO:0000313" key="3">
    <source>
        <dbReference type="EMBL" id="CAD9132565.1"/>
    </source>
</evidence>
<dbReference type="AlphaFoldDB" id="A0A7S1QCH8"/>
<accession>A0A7S1QCH8</accession>
<sequence length="497" mass="54512">MATSPDFSARPRTANPRMALSLESLGHPGNPTRQHSDPSPVASARNVAPGEGSVLWSQEDVAQEDLARPHTSNPRYSEMLGVDTPRVTETSARLDTPSRTSNDTTSAVLWASEARDIKPSMLARPTTSNPWLHRFLDGVPDAKVSSPTMTGPIDAERQRSLILWSEKAIEDWRMLARPHASNPVYESAQETSTPENTDMDRRGLSEVLWSSDEAAADGTPTVQQLQEVIVAQANRVRELEREVNDLRLRLNVVGELATCMPGSNRLASTPAQTPAQPRVVASKVQPEPAETTQQNRERSPSGVPESSRSQSADRRHVCVDPAPVDVVDDDASGDDGTTELFKREAADAKESRTSFADRLRAKTTARTETIARPDTASTRRTVDPPRAPARPVSAPVSRKTAAAARHDVMPSTFATIRSEAVVSDSHIRAAYEDMCLPGCDTVSKASFRRMYKIRAEEYGIAVSDATLDRLLRPYAAAGRENLSFEEFAVLFLQLQRW</sequence>
<evidence type="ECO:0000256" key="1">
    <source>
        <dbReference type="SAM" id="Coils"/>
    </source>
</evidence>